<evidence type="ECO:0000256" key="4">
    <source>
        <dbReference type="ARBA" id="ARBA00022705"/>
    </source>
</evidence>
<evidence type="ECO:0000256" key="15">
    <source>
        <dbReference type="SAM" id="MobiDB-lite"/>
    </source>
</evidence>
<dbReference type="Gene3D" id="3.90.79.10">
    <property type="entry name" value="Nucleoside Triphosphate Pyrophosphohydrolase"/>
    <property type="match status" value="1"/>
</dbReference>
<dbReference type="GO" id="GO:0046872">
    <property type="term" value="F:metal ion binding"/>
    <property type="evidence" value="ECO:0007669"/>
    <property type="project" value="UniProtKB-KW"/>
</dbReference>
<gene>
    <name evidence="17" type="primary">vsr</name>
    <name evidence="17" type="ORF">CALFYP39_01654</name>
</gene>
<dbReference type="CDD" id="cd03425">
    <property type="entry name" value="NUDIX_MutT_NudA_like"/>
    <property type="match status" value="1"/>
</dbReference>
<dbReference type="EMBL" id="CACRTW010000030">
    <property type="protein sequence ID" value="VYU19216.1"/>
    <property type="molecule type" value="Genomic_DNA"/>
</dbReference>
<dbReference type="GO" id="GO:0008413">
    <property type="term" value="F:8-oxo-7,8-dihydroguanosine triphosphate pyrophosphatase activity"/>
    <property type="evidence" value="ECO:0007669"/>
    <property type="project" value="TreeGrafter"/>
</dbReference>
<evidence type="ECO:0000256" key="6">
    <source>
        <dbReference type="ARBA" id="ARBA00022723"/>
    </source>
</evidence>
<evidence type="ECO:0000256" key="1">
    <source>
        <dbReference type="ARBA" id="ARBA00001946"/>
    </source>
</evidence>
<dbReference type="AlphaFoldDB" id="A0A6N3CQE7"/>
<organism evidence="17">
    <name type="scientific">Collinsella aerofaciens</name>
    <dbReference type="NCBI Taxonomy" id="74426"/>
    <lineage>
        <taxon>Bacteria</taxon>
        <taxon>Bacillati</taxon>
        <taxon>Actinomycetota</taxon>
        <taxon>Coriobacteriia</taxon>
        <taxon>Coriobacteriales</taxon>
        <taxon>Coriobacteriaceae</taxon>
        <taxon>Collinsella</taxon>
    </lineage>
</organism>
<dbReference type="NCBIfam" id="TIGR00632">
    <property type="entry name" value="vsr"/>
    <property type="match status" value="1"/>
</dbReference>
<evidence type="ECO:0000256" key="12">
    <source>
        <dbReference type="ARBA" id="ARBA00029466"/>
    </source>
</evidence>
<dbReference type="PROSITE" id="PS51462">
    <property type="entry name" value="NUDIX"/>
    <property type="match status" value="1"/>
</dbReference>
<dbReference type="GO" id="GO:0035539">
    <property type="term" value="F:8-oxo-7,8-dihydrodeoxyguanosine triphosphate pyrophosphatase activity"/>
    <property type="evidence" value="ECO:0007669"/>
    <property type="project" value="UniProtKB-EC"/>
</dbReference>
<dbReference type="EC" id="3.6.1.55" evidence="14"/>
<feature type="region of interest" description="Disordered" evidence="15">
    <location>
        <begin position="140"/>
        <end position="179"/>
    </location>
</feature>
<evidence type="ECO:0000256" key="10">
    <source>
        <dbReference type="ARBA" id="ARBA00022842"/>
    </source>
</evidence>
<dbReference type="Pfam" id="PF03852">
    <property type="entry name" value="Vsr"/>
    <property type="match status" value="1"/>
</dbReference>
<dbReference type="SUPFAM" id="SSF52980">
    <property type="entry name" value="Restriction endonuclease-like"/>
    <property type="match status" value="1"/>
</dbReference>
<dbReference type="CDD" id="cd00221">
    <property type="entry name" value="Vsr"/>
    <property type="match status" value="1"/>
</dbReference>
<name>A0A6N3CQE7_9ACTN</name>
<keyword evidence="11" id="KW-0234">DNA repair</keyword>
<dbReference type="PANTHER" id="PTHR47707:SF1">
    <property type="entry name" value="NUDIX HYDROLASE FAMILY PROTEIN"/>
    <property type="match status" value="1"/>
</dbReference>
<keyword evidence="9 17" id="KW-0378">Hydrolase</keyword>
<evidence type="ECO:0000256" key="13">
    <source>
        <dbReference type="ARBA" id="ARBA00035861"/>
    </source>
</evidence>
<evidence type="ECO:0000256" key="11">
    <source>
        <dbReference type="ARBA" id="ARBA00023204"/>
    </source>
</evidence>
<dbReference type="GO" id="GO:0006298">
    <property type="term" value="P:mismatch repair"/>
    <property type="evidence" value="ECO:0007669"/>
    <property type="project" value="InterPro"/>
</dbReference>
<keyword evidence="5" id="KW-0540">Nuclease</keyword>
<evidence type="ECO:0000256" key="14">
    <source>
        <dbReference type="ARBA" id="ARBA00038905"/>
    </source>
</evidence>
<dbReference type="InterPro" id="IPR000086">
    <property type="entry name" value="NUDIX_hydrolase_dom"/>
</dbReference>
<evidence type="ECO:0000256" key="3">
    <source>
        <dbReference type="ARBA" id="ARBA00022457"/>
    </source>
</evidence>
<evidence type="ECO:0000256" key="2">
    <source>
        <dbReference type="ARBA" id="ARBA00005582"/>
    </source>
</evidence>
<comment type="similarity">
    <text evidence="2">Belongs to the Nudix hydrolase family.</text>
</comment>
<protein>
    <recommendedName>
        <fullName evidence="14">8-oxo-dGTP diphosphatase</fullName>
        <ecNumber evidence="14">3.6.1.55</ecNumber>
    </recommendedName>
</protein>
<keyword evidence="10" id="KW-0460">Magnesium</keyword>
<dbReference type="GO" id="GO:0004519">
    <property type="term" value="F:endonuclease activity"/>
    <property type="evidence" value="ECO:0007669"/>
    <property type="project" value="UniProtKB-KW"/>
</dbReference>
<accession>A0A6N3CQE7</accession>
<keyword evidence="6" id="KW-0479">Metal-binding</keyword>
<dbReference type="GO" id="GO:0006260">
    <property type="term" value="P:DNA replication"/>
    <property type="evidence" value="ECO:0007669"/>
    <property type="project" value="UniProtKB-KW"/>
</dbReference>
<dbReference type="PANTHER" id="PTHR47707">
    <property type="entry name" value="8-OXO-DGTP DIPHOSPHATASE"/>
    <property type="match status" value="1"/>
</dbReference>
<feature type="domain" description="Nudix hydrolase" evidence="16">
    <location>
        <begin position="1"/>
        <end position="134"/>
    </location>
</feature>
<feature type="compositionally biased region" description="Basic residues" evidence="15">
    <location>
        <begin position="155"/>
        <end position="170"/>
    </location>
</feature>
<dbReference type="GO" id="GO:0044715">
    <property type="term" value="F:8-oxo-dGDP phosphatase activity"/>
    <property type="evidence" value="ECO:0007669"/>
    <property type="project" value="TreeGrafter"/>
</dbReference>
<comment type="cofactor">
    <cofactor evidence="1">
        <name>Mg(2+)</name>
        <dbReference type="ChEBI" id="CHEBI:18420"/>
    </cofactor>
</comment>
<dbReference type="RefSeq" id="WP_421755188.1">
    <property type="nucleotide sequence ID" value="NZ_CACRTW010000030.1"/>
</dbReference>
<keyword evidence="4" id="KW-0235">DNA replication</keyword>
<evidence type="ECO:0000313" key="17">
    <source>
        <dbReference type="EMBL" id="VYU19216.1"/>
    </source>
</evidence>
<sequence length="328" mass="37635">MKTVHVAAGIIRKEGSDELLAVRRGYGDMQGLWEFPGGKLMRGETPEDAVRRELMEELQVKVTNLRDFYTVEYDYPDFHLSMECYYCSLATDSGEPQKHDRQLDIRWIPRTSLATVEWMPADKGLIDALIELKEDRLEVSSADDAAPNTADKPVTKPKRAPKRRSKKRPKPGLLDGIDTSDLSADERELVRRRAAIKKSMKGNKRANTKPELLVRQRLRAAGLTGYRLEWKVPGKPDIAFPGRKIAIFVNGCFWHRCPKCNPSQPKRNVEFWEAKFRRNIERDRTAVAALTQMGWTPITIWECELKKDRIDATMEKVIEQVRAAEPQC</sequence>
<comment type="catalytic activity">
    <reaction evidence="13">
        <text>8-oxo-dGTP + H2O = 8-oxo-dGMP + diphosphate + H(+)</text>
        <dbReference type="Rhea" id="RHEA:31575"/>
        <dbReference type="ChEBI" id="CHEBI:15377"/>
        <dbReference type="ChEBI" id="CHEBI:15378"/>
        <dbReference type="ChEBI" id="CHEBI:33019"/>
        <dbReference type="ChEBI" id="CHEBI:63224"/>
        <dbReference type="ChEBI" id="CHEBI:77896"/>
        <dbReference type="EC" id="3.6.1.55"/>
    </reaction>
</comment>
<dbReference type="InterPro" id="IPR004603">
    <property type="entry name" value="DNA_mismatch_endonuc_vsr"/>
</dbReference>
<keyword evidence="7" id="KW-0255">Endonuclease</keyword>
<dbReference type="Pfam" id="PF00293">
    <property type="entry name" value="NUDIX"/>
    <property type="match status" value="1"/>
</dbReference>
<evidence type="ECO:0000256" key="8">
    <source>
        <dbReference type="ARBA" id="ARBA00022763"/>
    </source>
</evidence>
<keyword evidence="8" id="KW-0227">DNA damage</keyword>
<dbReference type="InterPro" id="IPR015797">
    <property type="entry name" value="NUDIX_hydrolase-like_dom_sf"/>
</dbReference>
<keyword evidence="3" id="KW-0515">Mutator protein</keyword>
<dbReference type="GO" id="GO:0044716">
    <property type="term" value="F:8-oxo-GDP phosphatase activity"/>
    <property type="evidence" value="ECO:0007669"/>
    <property type="project" value="TreeGrafter"/>
</dbReference>
<reference evidence="17" key="1">
    <citation type="submission" date="2019-11" db="EMBL/GenBank/DDBJ databases">
        <authorList>
            <person name="Feng L."/>
        </authorList>
    </citation>
    <scope>NUCLEOTIDE SEQUENCE</scope>
    <source>
        <strain evidence="17">CaerofaciensLFYP39</strain>
    </source>
</reference>
<dbReference type="InterPro" id="IPR047127">
    <property type="entry name" value="MutT-like"/>
</dbReference>
<dbReference type="SUPFAM" id="SSF55811">
    <property type="entry name" value="Nudix"/>
    <property type="match status" value="1"/>
</dbReference>
<comment type="similarity">
    <text evidence="12">Belongs to the Vsr family.</text>
</comment>
<evidence type="ECO:0000256" key="9">
    <source>
        <dbReference type="ARBA" id="ARBA00022801"/>
    </source>
</evidence>
<dbReference type="Gene3D" id="3.40.960.10">
    <property type="entry name" value="VSR Endonuclease"/>
    <property type="match status" value="1"/>
</dbReference>
<proteinExistence type="inferred from homology"/>
<evidence type="ECO:0000256" key="5">
    <source>
        <dbReference type="ARBA" id="ARBA00022722"/>
    </source>
</evidence>
<dbReference type="InterPro" id="IPR011335">
    <property type="entry name" value="Restrct_endonuc-II-like"/>
</dbReference>
<dbReference type="PRINTS" id="PR00502">
    <property type="entry name" value="NUDIXFAMILY"/>
</dbReference>
<dbReference type="InterPro" id="IPR020476">
    <property type="entry name" value="Nudix_hydrolase"/>
</dbReference>
<evidence type="ECO:0000259" key="16">
    <source>
        <dbReference type="PROSITE" id="PS51462"/>
    </source>
</evidence>
<evidence type="ECO:0000256" key="7">
    <source>
        <dbReference type="ARBA" id="ARBA00022759"/>
    </source>
</evidence>